<dbReference type="FunFam" id="1.20.120.1150:FF:000002">
    <property type="entry name" value="Serine/threonine-protein phosphatase 2A activator"/>
    <property type="match status" value="1"/>
</dbReference>
<accession>A0A069DRY4</accession>
<evidence type="ECO:0000256" key="9">
    <source>
        <dbReference type="ARBA" id="ARBA00044820"/>
    </source>
</evidence>
<sequence length="337" mass="39049">MVSFFTDYSHVLSDDHQFVIPKRTIFNIEDMVMWEKSEAYFEYFGFINAMNEVAKGKTCRGQYPKSPAVEAILALLTTFKGWVSEIPPIEQPQRFGNKAFRTWYERLKKEIDDLLHFTLADRFHIALTELKYYLQEGFGNATRIDYGTGHEMSFCMFLCGLFKIGAFTEQDKLAVVCYIFPRYLDVVRHLQRVYNMEPAGSRGVWALDDYQFIPFIWGSAQLIGHPHLEPSRFMLPEFITKYSNDYMFISCIEYILEVKIGPFAEHSNQLWNISGIASWDKVNTGLLKMYKGEVLSKFPVIQHVLFGSVFSIKQAEQQDSGRRGNRISDLANQSNTT</sequence>
<name>A0A069DRY4_9HEMI</name>
<evidence type="ECO:0000256" key="1">
    <source>
        <dbReference type="ARBA" id="ARBA00000971"/>
    </source>
</evidence>
<dbReference type="PANTHER" id="PTHR10012:SF0">
    <property type="entry name" value="SERINE_THREONINE-PROTEIN PHOSPHATASE 2A ACTIVATOR"/>
    <property type="match status" value="1"/>
</dbReference>
<evidence type="ECO:0000256" key="10">
    <source>
        <dbReference type="RuleBase" id="RU361210"/>
    </source>
</evidence>
<dbReference type="EC" id="5.2.1.8" evidence="4 10"/>
<dbReference type="EMBL" id="GBGD01002066">
    <property type="protein sequence ID" value="JAC86823.1"/>
    <property type="molecule type" value="mRNA"/>
</dbReference>
<dbReference type="GO" id="GO:0003755">
    <property type="term" value="F:peptidyl-prolyl cis-trans isomerase activity"/>
    <property type="evidence" value="ECO:0007669"/>
    <property type="project" value="UniProtKB-KW"/>
</dbReference>
<keyword evidence="5 10" id="KW-0963">Cytoplasm</keyword>
<dbReference type="PIRSF" id="PIRSF016325">
    <property type="entry name" value="Phstyr_phstse_ac"/>
    <property type="match status" value="1"/>
</dbReference>
<dbReference type="Pfam" id="PF03095">
    <property type="entry name" value="PTPA"/>
    <property type="match status" value="1"/>
</dbReference>
<comment type="function">
    <text evidence="10">PPIases accelerate the folding of proteins. It catalyzes the cis-trans isomerization of proline imidic peptide bonds in oligopeptides.</text>
</comment>
<dbReference type="AlphaFoldDB" id="A0A069DRY4"/>
<evidence type="ECO:0000256" key="7">
    <source>
        <dbReference type="ARBA" id="ARBA00023235"/>
    </source>
</evidence>
<evidence type="ECO:0000256" key="3">
    <source>
        <dbReference type="ARBA" id="ARBA00011019"/>
    </source>
</evidence>
<dbReference type="InterPro" id="IPR043170">
    <property type="entry name" value="PTPA_C_lid"/>
</dbReference>
<comment type="catalytic activity">
    <reaction evidence="1 10">
        <text>[protein]-peptidylproline (omega=180) = [protein]-peptidylproline (omega=0)</text>
        <dbReference type="Rhea" id="RHEA:16237"/>
        <dbReference type="Rhea" id="RHEA-COMP:10747"/>
        <dbReference type="Rhea" id="RHEA-COMP:10748"/>
        <dbReference type="ChEBI" id="CHEBI:83833"/>
        <dbReference type="ChEBI" id="CHEBI:83834"/>
        <dbReference type="EC" id="5.2.1.8"/>
    </reaction>
</comment>
<keyword evidence="6 10" id="KW-0697">Rotamase</keyword>
<organism evidence="11">
    <name type="scientific">Panstrongylus megistus</name>
    <dbReference type="NCBI Taxonomy" id="65343"/>
    <lineage>
        <taxon>Eukaryota</taxon>
        <taxon>Metazoa</taxon>
        <taxon>Ecdysozoa</taxon>
        <taxon>Arthropoda</taxon>
        <taxon>Hexapoda</taxon>
        <taxon>Insecta</taxon>
        <taxon>Pterygota</taxon>
        <taxon>Neoptera</taxon>
        <taxon>Paraneoptera</taxon>
        <taxon>Hemiptera</taxon>
        <taxon>Heteroptera</taxon>
        <taxon>Panheteroptera</taxon>
        <taxon>Cimicomorpha</taxon>
        <taxon>Reduviidae</taxon>
        <taxon>Triatominae</taxon>
        <taxon>Panstrongylus</taxon>
    </lineage>
</organism>
<evidence type="ECO:0000256" key="6">
    <source>
        <dbReference type="ARBA" id="ARBA00023110"/>
    </source>
</evidence>
<reference evidence="11" key="1">
    <citation type="journal article" date="2015" name="J. Med. Entomol.">
        <title>A Deep Insight Into the Sialotranscriptome of the Chagas Disease Vector, Panstrongylus megistus (Hemiptera: Heteroptera).</title>
        <authorList>
            <person name="Ribeiro J.M."/>
            <person name="Schwarz A."/>
            <person name="Francischetti I.M."/>
        </authorList>
    </citation>
    <scope>NUCLEOTIDE SEQUENCE</scope>
    <source>
        <tissue evidence="11">Salivary glands</tissue>
    </source>
</reference>
<dbReference type="CDD" id="cd04087">
    <property type="entry name" value="PTPA"/>
    <property type="match status" value="1"/>
</dbReference>
<dbReference type="SUPFAM" id="SSF140984">
    <property type="entry name" value="PTPA-like"/>
    <property type="match status" value="1"/>
</dbReference>
<dbReference type="GO" id="GO:0005737">
    <property type="term" value="C:cytoplasm"/>
    <property type="evidence" value="ECO:0007669"/>
    <property type="project" value="UniProtKB-SubCell"/>
</dbReference>
<dbReference type="GO" id="GO:0008160">
    <property type="term" value="F:protein tyrosine phosphatase activator activity"/>
    <property type="evidence" value="ECO:0007669"/>
    <property type="project" value="TreeGrafter"/>
</dbReference>
<evidence type="ECO:0000256" key="4">
    <source>
        <dbReference type="ARBA" id="ARBA00013194"/>
    </source>
</evidence>
<evidence type="ECO:0000256" key="5">
    <source>
        <dbReference type="ARBA" id="ARBA00022490"/>
    </source>
</evidence>
<dbReference type="InterPro" id="IPR004327">
    <property type="entry name" value="Phstyr_phstse_ac"/>
</dbReference>
<proteinExistence type="evidence at transcript level"/>
<evidence type="ECO:0000256" key="2">
    <source>
        <dbReference type="ARBA" id="ARBA00004496"/>
    </source>
</evidence>
<dbReference type="GO" id="GO:0005634">
    <property type="term" value="C:nucleus"/>
    <property type="evidence" value="ECO:0007669"/>
    <property type="project" value="TreeGrafter"/>
</dbReference>
<dbReference type="InterPro" id="IPR037218">
    <property type="entry name" value="PTPA_sf"/>
</dbReference>
<dbReference type="GO" id="GO:0007052">
    <property type="term" value="P:mitotic spindle organization"/>
    <property type="evidence" value="ECO:0007669"/>
    <property type="project" value="TreeGrafter"/>
</dbReference>
<dbReference type="Gene3D" id="1.20.120.1150">
    <property type="match status" value="1"/>
</dbReference>
<comment type="similarity">
    <text evidence="3 10">Belongs to the PTPA-type PPIase family.</text>
</comment>
<protein>
    <recommendedName>
        <fullName evidence="8 10">Serine/threonine-protein phosphatase 2A activator</fullName>
        <ecNumber evidence="4 10">5.2.1.8</ecNumber>
    </recommendedName>
    <alternativeName>
        <fullName evidence="9 10">Phosphotyrosyl phosphatase activator</fullName>
    </alternativeName>
</protein>
<dbReference type="PANTHER" id="PTHR10012">
    <property type="entry name" value="SERINE/THREONINE-PROTEIN PHOSPHATASE 2A REGULATORY SUBUNIT B"/>
    <property type="match status" value="1"/>
</dbReference>
<evidence type="ECO:0000256" key="8">
    <source>
        <dbReference type="ARBA" id="ARBA00044786"/>
    </source>
</evidence>
<comment type="subcellular location">
    <subcellularLocation>
        <location evidence="2 10">Cytoplasm</location>
    </subcellularLocation>
</comment>
<evidence type="ECO:0000313" key="11">
    <source>
        <dbReference type="EMBL" id="JAC86823.1"/>
    </source>
</evidence>
<dbReference type="GO" id="GO:0000159">
    <property type="term" value="C:protein phosphatase type 2A complex"/>
    <property type="evidence" value="ECO:0007669"/>
    <property type="project" value="TreeGrafter"/>
</dbReference>
<keyword evidence="7 10" id="KW-0413">Isomerase</keyword>